<dbReference type="AlphaFoldDB" id="A0A9P5ZGM4"/>
<feature type="region of interest" description="Disordered" evidence="1">
    <location>
        <begin position="394"/>
        <end position="423"/>
    </location>
</feature>
<feature type="compositionally biased region" description="Acidic residues" evidence="1">
    <location>
        <begin position="323"/>
        <end position="334"/>
    </location>
</feature>
<accession>A0A9P5ZGM4</accession>
<reference evidence="2" key="1">
    <citation type="submission" date="2020-11" db="EMBL/GenBank/DDBJ databases">
        <authorList>
            <consortium name="DOE Joint Genome Institute"/>
            <person name="Ahrendt S."/>
            <person name="Riley R."/>
            <person name="Andreopoulos W."/>
            <person name="Labutti K."/>
            <person name="Pangilinan J."/>
            <person name="Ruiz-Duenas F.J."/>
            <person name="Barrasa J.M."/>
            <person name="Sanchez-Garcia M."/>
            <person name="Camarero S."/>
            <person name="Miyauchi S."/>
            <person name="Serrano A."/>
            <person name="Linde D."/>
            <person name="Babiker R."/>
            <person name="Drula E."/>
            <person name="Ayuso-Fernandez I."/>
            <person name="Pacheco R."/>
            <person name="Padilla G."/>
            <person name="Ferreira P."/>
            <person name="Barriuso J."/>
            <person name="Kellner H."/>
            <person name="Castanera R."/>
            <person name="Alfaro M."/>
            <person name="Ramirez L."/>
            <person name="Pisabarro A.G."/>
            <person name="Kuo A."/>
            <person name="Tritt A."/>
            <person name="Lipzen A."/>
            <person name="He G."/>
            <person name="Yan M."/>
            <person name="Ng V."/>
            <person name="Cullen D."/>
            <person name="Martin F."/>
            <person name="Rosso M.-N."/>
            <person name="Henrissat B."/>
            <person name="Hibbett D."/>
            <person name="Martinez A.T."/>
            <person name="Grigoriev I.V."/>
        </authorList>
    </citation>
    <scope>NUCLEOTIDE SEQUENCE</scope>
    <source>
        <strain evidence="2">CIRM-BRFM 674</strain>
    </source>
</reference>
<gene>
    <name evidence="2" type="ORF">BDN70DRAFT_370938</name>
</gene>
<sequence>MDHPNSHGGPLPTSEQAADLEDPPRHIDSHRICHDTPPSRPTSRLAFNRPPLSTCPPDAPADSEAIQWSRSLFQNVGIAELRLSAIKQHSSTKMDSAVAAASPPPDNDHPKDPNCSNEEDAGQTGSAEAPGKQAPPPAVPRKSPSVSRLCFPFVTTRKKAPPIPPPTRHKYSCFPSLMSPVPAGRPFPRHPRHSYREHGYSRTALQHVKWFWSMREDTWEGSETRSLHAKTYEGIIQDDTPISRPQGSETASLPARTPAISPQQPSSSMSVYPRRGDISALRDPYCAHIDRCFAGLPVWTINKTLWMYDVHMVTGLRKRQDISDDNDDDSDNDLETSLSTNFSDDSDATLVESESEADTPSTPLYNMPKALILDAKISEKMEEHQAGKVAPPLVALSANPSPHKRSNSSPVPPKASWSRPVNKKRTRLAETTKPLWPTNWYRRWELLVDLSRRDIHHHHRGSPKDIGLVSLSKTSGQYLVAKHHPPDQHSDPTWDARFEIAEN</sequence>
<dbReference type="OrthoDB" id="2921613at2759"/>
<keyword evidence="3" id="KW-1185">Reference proteome</keyword>
<dbReference type="Proteomes" id="UP000807469">
    <property type="component" value="Unassembled WGS sequence"/>
</dbReference>
<organism evidence="2 3">
    <name type="scientific">Pholiota conissans</name>
    <dbReference type="NCBI Taxonomy" id="109636"/>
    <lineage>
        <taxon>Eukaryota</taxon>
        <taxon>Fungi</taxon>
        <taxon>Dikarya</taxon>
        <taxon>Basidiomycota</taxon>
        <taxon>Agaricomycotina</taxon>
        <taxon>Agaricomycetes</taxon>
        <taxon>Agaricomycetidae</taxon>
        <taxon>Agaricales</taxon>
        <taxon>Agaricineae</taxon>
        <taxon>Strophariaceae</taxon>
        <taxon>Pholiota</taxon>
    </lineage>
</organism>
<evidence type="ECO:0000313" key="2">
    <source>
        <dbReference type="EMBL" id="KAF9486044.1"/>
    </source>
</evidence>
<dbReference type="EMBL" id="MU155132">
    <property type="protein sequence ID" value="KAF9486044.1"/>
    <property type="molecule type" value="Genomic_DNA"/>
</dbReference>
<name>A0A9P5ZGM4_9AGAR</name>
<feature type="compositionally biased region" description="Polar residues" evidence="1">
    <location>
        <begin position="260"/>
        <end position="270"/>
    </location>
</feature>
<proteinExistence type="predicted"/>
<feature type="region of interest" description="Disordered" evidence="1">
    <location>
        <begin position="320"/>
        <end position="365"/>
    </location>
</feature>
<evidence type="ECO:0000313" key="3">
    <source>
        <dbReference type="Proteomes" id="UP000807469"/>
    </source>
</evidence>
<evidence type="ECO:0000256" key="1">
    <source>
        <dbReference type="SAM" id="MobiDB-lite"/>
    </source>
</evidence>
<feature type="region of interest" description="Disordered" evidence="1">
    <location>
        <begin position="238"/>
        <end position="273"/>
    </location>
</feature>
<feature type="compositionally biased region" description="Basic and acidic residues" evidence="1">
    <location>
        <begin position="22"/>
        <end position="34"/>
    </location>
</feature>
<comment type="caution">
    <text evidence="2">The sequence shown here is derived from an EMBL/GenBank/DDBJ whole genome shotgun (WGS) entry which is preliminary data.</text>
</comment>
<protein>
    <submittedName>
        <fullName evidence="2">Uncharacterized protein</fullName>
    </submittedName>
</protein>
<feature type="region of interest" description="Disordered" evidence="1">
    <location>
        <begin position="94"/>
        <end position="145"/>
    </location>
</feature>
<feature type="region of interest" description="Disordered" evidence="1">
    <location>
        <begin position="1"/>
        <end position="62"/>
    </location>
</feature>